<feature type="transmembrane region" description="Helical" evidence="2">
    <location>
        <begin position="473"/>
        <end position="492"/>
    </location>
</feature>
<evidence type="ECO:0000313" key="5">
    <source>
        <dbReference type="EMBL" id="OAD73506.1"/>
    </source>
</evidence>
<dbReference type="EMBL" id="KV440981">
    <property type="protein sequence ID" value="OAD73506.1"/>
    <property type="molecule type" value="Genomic_DNA"/>
</dbReference>
<reference evidence="6" key="1">
    <citation type="submission" date="2015-06" db="EMBL/GenBank/DDBJ databases">
        <title>Expansion of signal transduction pathways in fungi by whole-genome duplication.</title>
        <authorList>
            <consortium name="DOE Joint Genome Institute"/>
            <person name="Corrochano L.M."/>
            <person name="Kuo A."/>
            <person name="Marcet-Houben M."/>
            <person name="Polaino S."/>
            <person name="Salamov A."/>
            <person name="Villalobos J.M."/>
            <person name="Alvarez M.I."/>
            <person name="Avalos J."/>
            <person name="Benito E.P."/>
            <person name="Benoit I."/>
            <person name="Burger G."/>
            <person name="Camino L.P."/>
            <person name="Canovas D."/>
            <person name="Cerda-Olmedo E."/>
            <person name="Cheng J.-F."/>
            <person name="Dominguez A."/>
            <person name="Elias M."/>
            <person name="Eslava A.P."/>
            <person name="Glaser F."/>
            <person name="Grimwood J."/>
            <person name="Gutierrez G."/>
            <person name="Heitman J."/>
            <person name="Henrissat B."/>
            <person name="Iturriaga E.A."/>
            <person name="Lang B.F."/>
            <person name="Lavin J.L."/>
            <person name="Lee S."/>
            <person name="Li W."/>
            <person name="Lindquist E."/>
            <person name="Lopez-Garcia S."/>
            <person name="Luque E.M."/>
            <person name="Marcos A.T."/>
            <person name="Martin J."/>
            <person name="McCluskey K."/>
            <person name="Medina H.R."/>
            <person name="Miralles-Duran A."/>
            <person name="Miyazaki A."/>
            <person name="Munoz-Torres E."/>
            <person name="Oguiza J.A."/>
            <person name="Ohm R."/>
            <person name="Olmedo M."/>
            <person name="Orejas M."/>
            <person name="Ortiz-Castellanos L."/>
            <person name="Pisabarro A.G."/>
            <person name="Rodriguez-Romero J."/>
            <person name="Ruiz-Herrera J."/>
            <person name="Ruiz-Vazquez R."/>
            <person name="Sanz C."/>
            <person name="Schackwitz W."/>
            <person name="Schmutz J."/>
            <person name="Shahriari M."/>
            <person name="Shelest E."/>
            <person name="Silva-Franco F."/>
            <person name="Soanes D."/>
            <person name="Syed K."/>
            <person name="Tagua V.G."/>
            <person name="Talbot N.J."/>
            <person name="Thon M."/>
            <person name="De vries R.P."/>
            <person name="Wiebenga A."/>
            <person name="Yadav J.S."/>
            <person name="Braun E.L."/>
            <person name="Baker S."/>
            <person name="Garre V."/>
            <person name="Horwitz B."/>
            <person name="Torres-Martinez S."/>
            <person name="Idnurm A."/>
            <person name="Herrera-Estrella A."/>
            <person name="Gabaldon T."/>
            <person name="Grigoriev I.V."/>
        </authorList>
    </citation>
    <scope>NUCLEOTIDE SEQUENCE [LARGE SCALE GENOMIC DNA]</scope>
    <source>
        <strain evidence="6">NRRL 1555(-)</strain>
    </source>
</reference>
<evidence type="ECO:0000313" key="6">
    <source>
        <dbReference type="Proteomes" id="UP000077315"/>
    </source>
</evidence>
<dbReference type="GeneID" id="28996855"/>
<feature type="region of interest" description="Disordered" evidence="1">
    <location>
        <begin position="637"/>
        <end position="718"/>
    </location>
</feature>
<feature type="compositionally biased region" description="Polar residues" evidence="1">
    <location>
        <begin position="754"/>
        <end position="775"/>
    </location>
</feature>
<dbReference type="PANTHER" id="PTHR31145">
    <property type="entry name" value="INTEGRAL MEMBRANE PROTEIN (AFU_ORTHOLOGUE AFUA_7G01610)"/>
    <property type="match status" value="1"/>
</dbReference>
<keyword evidence="2" id="KW-0472">Membrane</keyword>
<feature type="region of interest" description="Disordered" evidence="1">
    <location>
        <begin position="740"/>
        <end position="786"/>
    </location>
</feature>
<organism evidence="5 6">
    <name type="scientific">Phycomyces blakesleeanus (strain ATCC 8743b / DSM 1359 / FGSC 10004 / NBRC 33097 / NRRL 1555)</name>
    <dbReference type="NCBI Taxonomy" id="763407"/>
    <lineage>
        <taxon>Eukaryota</taxon>
        <taxon>Fungi</taxon>
        <taxon>Fungi incertae sedis</taxon>
        <taxon>Mucoromycota</taxon>
        <taxon>Mucoromycotina</taxon>
        <taxon>Mucoromycetes</taxon>
        <taxon>Mucorales</taxon>
        <taxon>Phycomycetaceae</taxon>
        <taxon>Phycomyces</taxon>
    </lineage>
</organism>
<dbReference type="OrthoDB" id="2115177at2759"/>
<feature type="transmembrane region" description="Helical" evidence="2">
    <location>
        <begin position="391"/>
        <end position="411"/>
    </location>
</feature>
<evidence type="ECO:0000256" key="2">
    <source>
        <dbReference type="SAM" id="Phobius"/>
    </source>
</evidence>
<feature type="transmembrane region" description="Helical" evidence="2">
    <location>
        <begin position="560"/>
        <end position="579"/>
    </location>
</feature>
<feature type="transmembrane region" description="Helical" evidence="2">
    <location>
        <begin position="344"/>
        <end position="370"/>
    </location>
</feature>
<keyword evidence="6" id="KW-1185">Reference proteome</keyword>
<evidence type="ECO:0000256" key="1">
    <source>
        <dbReference type="SAM" id="MobiDB-lite"/>
    </source>
</evidence>
<dbReference type="RefSeq" id="XP_018291546.1">
    <property type="nucleotide sequence ID" value="XM_018435949.1"/>
</dbReference>
<proteinExistence type="predicted"/>
<feature type="transmembrane region" description="Helical" evidence="2">
    <location>
        <begin position="417"/>
        <end position="443"/>
    </location>
</feature>
<feature type="transmembrane region" description="Helical" evidence="2">
    <location>
        <begin position="498"/>
        <end position="518"/>
    </location>
</feature>
<dbReference type="InParanoid" id="A0A167MQ38"/>
<dbReference type="PANTHER" id="PTHR31145:SF6">
    <property type="entry name" value="INTEGRAL MEMBRANE PROTEIN (AFU_ORTHOLOGUE AFUA_7G01610)"/>
    <property type="match status" value="1"/>
</dbReference>
<keyword evidence="3" id="KW-0732">Signal</keyword>
<feature type="signal peptide" evidence="3">
    <location>
        <begin position="1"/>
        <end position="29"/>
    </location>
</feature>
<name>A0A167MQ38_PHYB8</name>
<feature type="chain" id="PRO_5007890453" description="TRP C-terminal domain-containing protein" evidence="3">
    <location>
        <begin position="30"/>
        <end position="786"/>
    </location>
</feature>
<dbReference type="Pfam" id="PF06011">
    <property type="entry name" value="TRP"/>
    <property type="match status" value="1"/>
</dbReference>
<feature type="compositionally biased region" description="Basic and acidic residues" evidence="1">
    <location>
        <begin position="694"/>
        <end position="703"/>
    </location>
</feature>
<evidence type="ECO:0000256" key="3">
    <source>
        <dbReference type="SAM" id="SignalP"/>
    </source>
</evidence>
<dbReference type="Proteomes" id="UP000077315">
    <property type="component" value="Unassembled WGS sequence"/>
</dbReference>
<dbReference type="GO" id="GO:0016020">
    <property type="term" value="C:membrane"/>
    <property type="evidence" value="ECO:0007669"/>
    <property type="project" value="TreeGrafter"/>
</dbReference>
<keyword evidence="2" id="KW-0812">Transmembrane</keyword>
<evidence type="ECO:0000259" key="4">
    <source>
        <dbReference type="Pfam" id="PF06011"/>
    </source>
</evidence>
<sequence length="786" mass="87247">MTVHGLSLSQQATRLVLLIFLIFTALSRGETLAHTYVDSSNFTTCPTENSFTISAVKRIYNPRLNTYTLNITGAPLIAVETINQAGEFIPAARLEIMMGFATTVNTVYSFCPDVVSGCPLSAGTSINISKSVNIPASSLPLADISARYSAWTADKVPLVCATIGSVGYQNPTWRAIFIYLPAGFTAFSALVSFVASFVTLGEADRDILLFTSNYAMLPAAVRFKTPGFFDLVFYAQFIVTTGMLNLSYPMFYPLFTANFSWSFLLFSSDWINNLMTQVFPSTSNDTERAINSSGFAFNKRQLSQPLSPEPSVIIRPQINNTGTGMVNFATAVDLDINKLFLTSLLYFLIILGGCLCICFLIWAVSTCFISQNRPNLYKNHSEKIRNFTIGISLRILTLFYLPLITTAFYQLMLDAPWYLLLTASIVLVFPLCLLYGYIGFALLHIKPTSVVFSDITLLLRYGSLYNTFTDDHVHFFVLLIVYKLFVGAMVGIFQTSGIAQLVVIILAETVLLCTLVVNYPYADRRINIQYAILSIFRITITFLNIAYIESLHVLNVTKQYIAYIQLVLHCIVYLMMFVLPVKNMVILAIGLADEELYDNTVPPARMAIWRRRWKPSSMEEAGPSTERLCREVSLPLAEPSSRPWGTVEANDHQRGTSINPDRLPTSSSSSASPPPLPTHTIFSSEYRSIPTEDTVTHTNDKPHATRSSPIGGSKRHSSNVLLSYDDPAIDQPLVQADAFLTVDNSPPSEKGSAFRNSPSHRQYKPQLSPTGSNEAPNMPPYNENNS</sequence>
<protein>
    <recommendedName>
        <fullName evidence="4">TRP C-terminal domain-containing protein</fullName>
    </recommendedName>
</protein>
<dbReference type="GO" id="GO:0055085">
    <property type="term" value="P:transmembrane transport"/>
    <property type="evidence" value="ECO:0007669"/>
    <property type="project" value="TreeGrafter"/>
</dbReference>
<dbReference type="InterPro" id="IPR010308">
    <property type="entry name" value="TRP_C"/>
</dbReference>
<dbReference type="VEuPathDB" id="FungiDB:PHYBLDRAFT_168855"/>
<dbReference type="STRING" id="763407.A0A167MQ38"/>
<dbReference type="AlphaFoldDB" id="A0A167MQ38"/>
<feature type="domain" description="TRP C-terminal" evidence="4">
    <location>
        <begin position="183"/>
        <end position="588"/>
    </location>
</feature>
<keyword evidence="2" id="KW-1133">Transmembrane helix</keyword>
<feature type="compositionally biased region" description="Polar residues" evidence="1">
    <location>
        <begin position="680"/>
        <end position="693"/>
    </location>
</feature>
<dbReference type="InterPro" id="IPR040241">
    <property type="entry name" value="TRP_Flc/Pkd2-like"/>
</dbReference>
<feature type="transmembrane region" description="Helical" evidence="2">
    <location>
        <begin position="176"/>
        <end position="200"/>
    </location>
</feature>
<feature type="transmembrane region" description="Helical" evidence="2">
    <location>
        <begin position="530"/>
        <end position="548"/>
    </location>
</feature>
<accession>A0A167MQ38</accession>
<gene>
    <name evidence="5" type="ORF">PHYBLDRAFT_168855</name>
</gene>